<feature type="region of interest" description="Disordered" evidence="10">
    <location>
        <begin position="52"/>
        <end position="76"/>
    </location>
</feature>
<dbReference type="Proteomes" id="UP000037751">
    <property type="component" value="Unassembled WGS sequence"/>
</dbReference>
<evidence type="ECO:0000313" key="13">
    <source>
        <dbReference type="Proteomes" id="UP000037751"/>
    </source>
</evidence>
<feature type="domain" description="Chromosome segregation protein Spc25 C-terminal" evidence="11">
    <location>
        <begin position="169"/>
        <end position="238"/>
    </location>
</feature>
<evidence type="ECO:0000256" key="2">
    <source>
        <dbReference type="ARBA" id="ARBA00022454"/>
    </source>
</evidence>
<dbReference type="InterPro" id="IPR045143">
    <property type="entry name" value="Spc25"/>
</dbReference>
<dbReference type="GO" id="GO:0007059">
    <property type="term" value="P:chromosome segregation"/>
    <property type="evidence" value="ECO:0007669"/>
    <property type="project" value="InterPro"/>
</dbReference>
<evidence type="ECO:0000256" key="6">
    <source>
        <dbReference type="ARBA" id="ARBA00023054"/>
    </source>
</evidence>
<evidence type="ECO:0000313" key="12">
    <source>
        <dbReference type="EMBL" id="KOS12604.1"/>
    </source>
</evidence>
<keyword evidence="8 9" id="KW-0137">Centromere</keyword>
<reference evidence="12 13" key="1">
    <citation type="submission" date="2015-07" db="EMBL/GenBank/DDBJ databases">
        <title>Draft Genome Sequence of Malassezia furfur CBS1878 and Malassezia pachydermatis CBS1879.</title>
        <authorList>
            <person name="Triana S."/>
            <person name="Ohm R."/>
            <person name="Gonzalez A."/>
            <person name="DeCock H."/>
            <person name="Restrepo S."/>
            <person name="Celis A."/>
        </authorList>
    </citation>
    <scope>NUCLEOTIDE SEQUENCE [LARGE SCALE GENOMIC DNA]</scope>
    <source>
        <strain evidence="12 13">CBS 1879</strain>
    </source>
</reference>
<protein>
    <recommendedName>
        <fullName evidence="9">Kinetochore protein SPC25</fullName>
    </recommendedName>
</protein>
<dbReference type="CDD" id="cd23784">
    <property type="entry name" value="RWD_Spc25"/>
    <property type="match status" value="1"/>
</dbReference>
<evidence type="ECO:0000256" key="3">
    <source>
        <dbReference type="ARBA" id="ARBA00022618"/>
    </source>
</evidence>
<dbReference type="GO" id="GO:0031262">
    <property type="term" value="C:Ndc80 complex"/>
    <property type="evidence" value="ECO:0007669"/>
    <property type="project" value="InterPro"/>
</dbReference>
<dbReference type="GO" id="GO:0051301">
    <property type="term" value="P:cell division"/>
    <property type="evidence" value="ECO:0007669"/>
    <property type="project" value="UniProtKB-UniRule"/>
</dbReference>
<keyword evidence="4 9" id="KW-0498">Mitosis</keyword>
<dbReference type="GO" id="GO:0005634">
    <property type="term" value="C:nucleus"/>
    <property type="evidence" value="ECO:0007669"/>
    <property type="project" value="UniProtKB-SubCell"/>
</dbReference>
<comment type="similarity">
    <text evidence="1 9">Belongs to the SPC25 family.</text>
</comment>
<keyword evidence="5 9" id="KW-0995">Kinetochore</keyword>
<evidence type="ECO:0000256" key="5">
    <source>
        <dbReference type="ARBA" id="ARBA00022838"/>
    </source>
</evidence>
<dbReference type="PANTHER" id="PTHR14281:SF0">
    <property type="entry name" value="KINETOCHORE PROTEIN SPC25"/>
    <property type="match status" value="1"/>
</dbReference>
<keyword evidence="9" id="KW-0539">Nucleus</keyword>
<dbReference type="Gene3D" id="3.30.457.50">
    <property type="entry name" value="Chromosome segregation protein Spc25"/>
    <property type="match status" value="1"/>
</dbReference>
<evidence type="ECO:0000256" key="8">
    <source>
        <dbReference type="ARBA" id="ARBA00023328"/>
    </source>
</evidence>
<comment type="caution">
    <text evidence="12">The sequence shown here is derived from an EMBL/GenBank/DDBJ whole genome shotgun (WGS) entry which is preliminary data.</text>
</comment>
<dbReference type="RefSeq" id="XP_017990236.1">
    <property type="nucleotide sequence ID" value="XM_018134931.1"/>
</dbReference>
<dbReference type="Pfam" id="PF08234">
    <property type="entry name" value="Spindle_Spc25"/>
    <property type="match status" value="1"/>
</dbReference>
<keyword evidence="3 9" id="KW-0132">Cell division</keyword>
<keyword evidence="2 9" id="KW-0158">Chromosome</keyword>
<evidence type="ECO:0000256" key="4">
    <source>
        <dbReference type="ARBA" id="ARBA00022776"/>
    </source>
</evidence>
<dbReference type="EMBL" id="LGAV01000010">
    <property type="protein sequence ID" value="KOS12604.1"/>
    <property type="molecule type" value="Genomic_DNA"/>
</dbReference>
<evidence type="ECO:0000256" key="9">
    <source>
        <dbReference type="RuleBase" id="RU367150"/>
    </source>
</evidence>
<dbReference type="OrthoDB" id="4056921at2759"/>
<accession>A0A0M8MR23</accession>
<gene>
    <name evidence="12" type="ORF">Malapachy_0410</name>
</gene>
<dbReference type="GeneID" id="28726806"/>
<sequence length="246" mass="28172">MSDGHVAEGHPKEVVTESILDFSELEQAIQSFTRRFDQYVQTTVASCEQARIESEAQRTQDQEKVRSLEREREDAKHAQKNLWENVASEREADAKLRSSVQSLHAQRETLTQRIGNLKAEVEEMRMQMETRKHHKQEQIQRLREQVRRNAPELAQLEMLTGCTISPSVQAGTIDLGFSLLHAEDPTRTYTFTLDVSQPTYSVPKHDTALPSSTVKLLVKQLNQTGEVHEFIKKLRQALLQRTTPAN</sequence>
<comment type="function">
    <text evidence="9">Acts as a component of the essential kinetochore-associated NDC80 complex, which is required for chromosome segregation and spindle checkpoint activity.</text>
</comment>
<keyword evidence="7 9" id="KW-0131">Cell cycle</keyword>
<dbReference type="InterPro" id="IPR013255">
    <property type="entry name" value="Spc25_C"/>
</dbReference>
<keyword evidence="6" id="KW-0175">Coiled coil</keyword>
<dbReference type="AlphaFoldDB" id="A0A0M8MR23"/>
<evidence type="ECO:0000256" key="1">
    <source>
        <dbReference type="ARBA" id="ARBA00006379"/>
    </source>
</evidence>
<name>A0A0M8MR23_9BASI</name>
<comment type="subunit">
    <text evidence="9">Component of the NDC80 complex.</text>
</comment>
<dbReference type="PANTHER" id="PTHR14281">
    <property type="entry name" value="KINETOCHORE PROTEIN SPC25-RELATED"/>
    <property type="match status" value="1"/>
</dbReference>
<dbReference type="VEuPathDB" id="FungiDB:Malapachy_0410"/>
<evidence type="ECO:0000256" key="7">
    <source>
        <dbReference type="ARBA" id="ARBA00023306"/>
    </source>
</evidence>
<proteinExistence type="inferred from homology"/>
<keyword evidence="13" id="KW-1185">Reference proteome</keyword>
<organism evidence="12 13">
    <name type="scientific">Malassezia pachydermatis</name>
    <dbReference type="NCBI Taxonomy" id="77020"/>
    <lineage>
        <taxon>Eukaryota</taxon>
        <taxon>Fungi</taxon>
        <taxon>Dikarya</taxon>
        <taxon>Basidiomycota</taxon>
        <taxon>Ustilaginomycotina</taxon>
        <taxon>Malasseziomycetes</taxon>
        <taxon>Malasseziales</taxon>
        <taxon>Malasseziaceae</taxon>
        <taxon>Malassezia</taxon>
    </lineage>
</organism>
<comment type="subcellular location">
    <subcellularLocation>
        <location evidence="9">Nucleus</location>
    </subcellularLocation>
    <subcellularLocation>
        <location evidence="9">Chromosome</location>
        <location evidence="9">Centromere</location>
        <location evidence="9">Kinetochore</location>
    </subcellularLocation>
</comment>
<evidence type="ECO:0000256" key="10">
    <source>
        <dbReference type="SAM" id="MobiDB-lite"/>
    </source>
</evidence>
<evidence type="ECO:0000259" key="11">
    <source>
        <dbReference type="Pfam" id="PF08234"/>
    </source>
</evidence>
<dbReference type="STRING" id="77020.A0A0M8MR23"/>